<dbReference type="PROSITE" id="PS50893">
    <property type="entry name" value="ABC_TRANSPORTER_2"/>
    <property type="match status" value="1"/>
</dbReference>
<dbReference type="SUPFAM" id="SSF52540">
    <property type="entry name" value="P-loop containing nucleoside triphosphate hydrolases"/>
    <property type="match status" value="1"/>
</dbReference>
<dbReference type="FunFam" id="3.40.50.300:FF:000421">
    <property type="entry name" value="Branched-chain amino acid ABC transporter ATP-binding protein"/>
    <property type="match status" value="1"/>
</dbReference>
<dbReference type="Pfam" id="PF12399">
    <property type="entry name" value="BCA_ABC_TP_C"/>
    <property type="match status" value="1"/>
</dbReference>
<dbReference type="GO" id="GO:0005886">
    <property type="term" value="C:plasma membrane"/>
    <property type="evidence" value="ECO:0007669"/>
    <property type="project" value="TreeGrafter"/>
</dbReference>
<evidence type="ECO:0000313" key="6">
    <source>
        <dbReference type="Proteomes" id="UP000620075"/>
    </source>
</evidence>
<dbReference type="AlphaFoldDB" id="A0A934NC73"/>
<dbReference type="InterPro" id="IPR003439">
    <property type="entry name" value="ABC_transporter-like_ATP-bd"/>
</dbReference>
<dbReference type="Proteomes" id="UP000620075">
    <property type="component" value="Unassembled WGS sequence"/>
</dbReference>
<organism evidence="5 6">
    <name type="scientific">Candidatus Dormiibacter inghamiae</name>
    <dbReference type="NCBI Taxonomy" id="3127013"/>
    <lineage>
        <taxon>Bacteria</taxon>
        <taxon>Bacillati</taxon>
        <taxon>Candidatus Dormiibacterota</taxon>
        <taxon>Candidatus Dormibacteria</taxon>
        <taxon>Candidatus Dormibacterales</taxon>
        <taxon>Candidatus Dormibacteraceae</taxon>
        <taxon>Candidatus Dormiibacter</taxon>
    </lineage>
</organism>
<dbReference type="CDD" id="cd03219">
    <property type="entry name" value="ABC_Mj1267_LivG_branched"/>
    <property type="match status" value="1"/>
</dbReference>
<comment type="caution">
    <text evidence="5">The sequence shown here is derived from an EMBL/GenBank/DDBJ whole genome shotgun (WGS) entry which is preliminary data.</text>
</comment>
<dbReference type="PANTHER" id="PTHR45772">
    <property type="entry name" value="CONSERVED COMPONENT OF ABC TRANSPORTER FOR NATURAL AMINO ACIDS-RELATED"/>
    <property type="match status" value="1"/>
</dbReference>
<dbReference type="Gene3D" id="3.40.50.300">
    <property type="entry name" value="P-loop containing nucleotide triphosphate hydrolases"/>
    <property type="match status" value="1"/>
</dbReference>
<keyword evidence="3 5" id="KW-0067">ATP-binding</keyword>
<accession>A0A934NC73</accession>
<dbReference type="PANTHER" id="PTHR45772:SF9">
    <property type="entry name" value="CONSERVED COMPONENT OF ABC TRANSPORTER FOR NATURAL AMINO ACIDS"/>
    <property type="match status" value="1"/>
</dbReference>
<proteinExistence type="predicted"/>
<dbReference type="InterPro" id="IPR027417">
    <property type="entry name" value="P-loop_NTPase"/>
</dbReference>
<feature type="domain" description="ABC transporter" evidence="4">
    <location>
        <begin position="3"/>
        <end position="250"/>
    </location>
</feature>
<dbReference type="EMBL" id="JAEKNQ010000003">
    <property type="protein sequence ID" value="MBJ7601654.1"/>
    <property type="molecule type" value="Genomic_DNA"/>
</dbReference>
<evidence type="ECO:0000313" key="5">
    <source>
        <dbReference type="EMBL" id="MBJ7601654.1"/>
    </source>
</evidence>
<evidence type="ECO:0000256" key="2">
    <source>
        <dbReference type="ARBA" id="ARBA00022741"/>
    </source>
</evidence>
<gene>
    <name evidence="5" type="ORF">JF888_00400</name>
</gene>
<evidence type="ECO:0000256" key="1">
    <source>
        <dbReference type="ARBA" id="ARBA00022448"/>
    </source>
</evidence>
<keyword evidence="2" id="KW-0547">Nucleotide-binding</keyword>
<evidence type="ECO:0000259" key="4">
    <source>
        <dbReference type="PROSITE" id="PS50893"/>
    </source>
</evidence>
<keyword evidence="1" id="KW-0813">Transport</keyword>
<protein>
    <submittedName>
        <fullName evidence="5">ABC transporter ATP-binding protein</fullName>
    </submittedName>
</protein>
<reference evidence="5 6" key="1">
    <citation type="submission" date="2020-10" db="EMBL/GenBank/DDBJ databases">
        <title>Ca. Dormibacterota MAGs.</title>
        <authorList>
            <person name="Montgomery K."/>
        </authorList>
    </citation>
    <scope>NUCLEOTIDE SEQUENCE [LARGE SCALE GENOMIC DNA]</scope>
    <source>
        <strain evidence="5">SC8811_S16_3</strain>
    </source>
</reference>
<dbReference type="InterPro" id="IPR032823">
    <property type="entry name" value="BCA_ABC_TP_C"/>
</dbReference>
<dbReference type="GO" id="GO:0005524">
    <property type="term" value="F:ATP binding"/>
    <property type="evidence" value="ECO:0007669"/>
    <property type="project" value="UniProtKB-KW"/>
</dbReference>
<sequence>MMLSATDLTRCFGGVVAVNGVSLAVARGALHAVIGPNGAGKSTLFNLIAGLLRPDSGTVALEGRSLDGLSPEARARLGTAIVFQAVRLFRGMTVLENVMVGAHASTHHGFVEAALRLPRHWREEPLIRGRAEQALVRAGLAHLSDRAAQSLPLGQQRAVQVARALCSEPRLLLLDEPASGLRSGEREALARLIEELRAEGLTMLLVEHDVAFVTRLANRITVMDRGRVIAEGEPAQIRQDPAVIAAYLGRPTEAKSVASGG</sequence>
<dbReference type="SMART" id="SM00382">
    <property type="entry name" value="AAA"/>
    <property type="match status" value="1"/>
</dbReference>
<evidence type="ECO:0000256" key="3">
    <source>
        <dbReference type="ARBA" id="ARBA00022840"/>
    </source>
</evidence>
<dbReference type="GO" id="GO:0016887">
    <property type="term" value="F:ATP hydrolysis activity"/>
    <property type="evidence" value="ECO:0007669"/>
    <property type="project" value="InterPro"/>
</dbReference>
<dbReference type="InterPro" id="IPR051120">
    <property type="entry name" value="ABC_AA/LPS_Transport"/>
</dbReference>
<dbReference type="InterPro" id="IPR003593">
    <property type="entry name" value="AAA+_ATPase"/>
</dbReference>
<dbReference type="Pfam" id="PF00005">
    <property type="entry name" value="ABC_tran"/>
    <property type="match status" value="1"/>
</dbReference>
<name>A0A934NC73_9BACT</name>